<dbReference type="Proteomes" id="UP000054007">
    <property type="component" value="Unassembled WGS sequence"/>
</dbReference>
<keyword evidence="1" id="KW-0472">Membrane</keyword>
<evidence type="ECO:0000313" key="2">
    <source>
        <dbReference type="EMBL" id="KIY65108.1"/>
    </source>
</evidence>
<feature type="transmembrane region" description="Helical" evidence="1">
    <location>
        <begin position="74"/>
        <end position="96"/>
    </location>
</feature>
<protein>
    <submittedName>
        <fullName evidence="2">Uncharacterized protein</fullName>
    </submittedName>
</protein>
<gene>
    <name evidence="2" type="ORF">CYLTODRAFT_75115</name>
</gene>
<evidence type="ECO:0000313" key="3">
    <source>
        <dbReference type="Proteomes" id="UP000054007"/>
    </source>
</evidence>
<dbReference type="AlphaFoldDB" id="A0A0D7B3D3"/>
<keyword evidence="1" id="KW-0812">Transmembrane</keyword>
<dbReference type="EMBL" id="KN880604">
    <property type="protein sequence ID" value="KIY65108.1"/>
    <property type="molecule type" value="Genomic_DNA"/>
</dbReference>
<sequence length="230" mass="24247">MQPKFANSAVQSTLAATSMVAIVPGILAATGSGNSATQTGVSVASAILSFASSAVSVILVCYNEWVVSNLPSANLYAAIIIGLARLALSVVSSLQVKYHCAPHDPSWLDIFFPEPWAAGIAITVVGWVIFLLAAIGSIVLFMRTGGQDGALPPSDTAPHTMRLVSSSGAEKDHTNIYHKGVDDGHALRAQPLQIRDPGGVRPTSGKNKPCMQQPSNIHSIVEVHRYNTMY</sequence>
<feature type="transmembrane region" description="Helical" evidence="1">
    <location>
        <begin position="116"/>
        <end position="141"/>
    </location>
</feature>
<accession>A0A0D7B3D3</accession>
<reference evidence="2 3" key="1">
    <citation type="journal article" date="2015" name="Fungal Genet. Biol.">
        <title>Evolution of novel wood decay mechanisms in Agaricales revealed by the genome sequences of Fistulina hepatica and Cylindrobasidium torrendii.</title>
        <authorList>
            <person name="Floudas D."/>
            <person name="Held B.W."/>
            <person name="Riley R."/>
            <person name="Nagy L.G."/>
            <person name="Koehler G."/>
            <person name="Ransdell A.S."/>
            <person name="Younus H."/>
            <person name="Chow J."/>
            <person name="Chiniquy J."/>
            <person name="Lipzen A."/>
            <person name="Tritt A."/>
            <person name="Sun H."/>
            <person name="Haridas S."/>
            <person name="LaButti K."/>
            <person name="Ohm R.A."/>
            <person name="Kues U."/>
            <person name="Blanchette R.A."/>
            <person name="Grigoriev I.V."/>
            <person name="Minto R.E."/>
            <person name="Hibbett D.S."/>
        </authorList>
    </citation>
    <scope>NUCLEOTIDE SEQUENCE [LARGE SCALE GENOMIC DNA]</scope>
    <source>
        <strain evidence="2 3">FP15055 ss-10</strain>
    </source>
</reference>
<proteinExistence type="predicted"/>
<keyword evidence="3" id="KW-1185">Reference proteome</keyword>
<evidence type="ECO:0000256" key="1">
    <source>
        <dbReference type="SAM" id="Phobius"/>
    </source>
</evidence>
<feature type="transmembrane region" description="Helical" evidence="1">
    <location>
        <begin position="43"/>
        <end position="62"/>
    </location>
</feature>
<keyword evidence="1" id="KW-1133">Transmembrane helix</keyword>
<name>A0A0D7B3D3_9AGAR</name>
<organism evidence="2 3">
    <name type="scientific">Cylindrobasidium torrendii FP15055 ss-10</name>
    <dbReference type="NCBI Taxonomy" id="1314674"/>
    <lineage>
        <taxon>Eukaryota</taxon>
        <taxon>Fungi</taxon>
        <taxon>Dikarya</taxon>
        <taxon>Basidiomycota</taxon>
        <taxon>Agaricomycotina</taxon>
        <taxon>Agaricomycetes</taxon>
        <taxon>Agaricomycetidae</taxon>
        <taxon>Agaricales</taxon>
        <taxon>Marasmiineae</taxon>
        <taxon>Physalacriaceae</taxon>
        <taxon>Cylindrobasidium</taxon>
    </lineage>
</organism>
<feature type="transmembrane region" description="Helical" evidence="1">
    <location>
        <begin position="12"/>
        <end position="31"/>
    </location>
</feature>